<dbReference type="Pfam" id="PF02033">
    <property type="entry name" value="RBFA"/>
    <property type="match status" value="1"/>
</dbReference>
<accession>A0A645C986</accession>
<dbReference type="Gene3D" id="3.30.300.20">
    <property type="match status" value="1"/>
</dbReference>
<dbReference type="SUPFAM" id="SSF89919">
    <property type="entry name" value="Ribosome-binding factor A, RbfA"/>
    <property type="match status" value="1"/>
</dbReference>
<dbReference type="EMBL" id="VSSQ01024485">
    <property type="protein sequence ID" value="MPM72024.1"/>
    <property type="molecule type" value="Genomic_DNA"/>
</dbReference>
<dbReference type="InterPro" id="IPR020053">
    <property type="entry name" value="Ribosome-bd_factorA_CS"/>
</dbReference>
<dbReference type="HAMAP" id="MF_00003">
    <property type="entry name" value="RbfA"/>
    <property type="match status" value="1"/>
</dbReference>
<evidence type="ECO:0000313" key="1">
    <source>
        <dbReference type="EMBL" id="MPM72024.1"/>
    </source>
</evidence>
<sequence>MAGYRVSRLSEDIKREIIIVIRELKDPRVREKLLTIVRVEVSNDLSFAKVYVSAVEGLEVAKTAVKGLESAVGHIRSEVGKRLHLRKTPEMRFIADNSIEYGMKIAKMLDDIGSEDHDKG</sequence>
<gene>
    <name evidence="1" type="primary">rbfA_41</name>
    <name evidence="1" type="ORF">SDC9_118997</name>
</gene>
<dbReference type="PROSITE" id="PS01319">
    <property type="entry name" value="RBFA"/>
    <property type="match status" value="1"/>
</dbReference>
<proteinExistence type="inferred from homology"/>
<organism evidence="1">
    <name type="scientific">bioreactor metagenome</name>
    <dbReference type="NCBI Taxonomy" id="1076179"/>
    <lineage>
        <taxon>unclassified sequences</taxon>
        <taxon>metagenomes</taxon>
        <taxon>ecological metagenomes</taxon>
    </lineage>
</organism>
<dbReference type="PANTHER" id="PTHR33515">
    <property type="entry name" value="RIBOSOME-BINDING FACTOR A, CHLOROPLASTIC-RELATED"/>
    <property type="match status" value="1"/>
</dbReference>
<dbReference type="InterPro" id="IPR023799">
    <property type="entry name" value="RbfA_dom_sf"/>
</dbReference>
<dbReference type="InterPro" id="IPR000238">
    <property type="entry name" value="RbfA"/>
</dbReference>
<dbReference type="InterPro" id="IPR015946">
    <property type="entry name" value="KH_dom-like_a/b"/>
</dbReference>
<dbReference type="AlphaFoldDB" id="A0A645C986"/>
<dbReference type="GO" id="GO:0005829">
    <property type="term" value="C:cytosol"/>
    <property type="evidence" value="ECO:0007669"/>
    <property type="project" value="TreeGrafter"/>
</dbReference>
<dbReference type="NCBIfam" id="TIGR00082">
    <property type="entry name" value="rbfA"/>
    <property type="match status" value="1"/>
</dbReference>
<reference evidence="1" key="1">
    <citation type="submission" date="2019-08" db="EMBL/GenBank/DDBJ databases">
        <authorList>
            <person name="Kucharzyk K."/>
            <person name="Murdoch R.W."/>
            <person name="Higgins S."/>
            <person name="Loffler F."/>
        </authorList>
    </citation>
    <scope>NUCLEOTIDE SEQUENCE</scope>
</reference>
<dbReference type="GO" id="GO:0006364">
    <property type="term" value="P:rRNA processing"/>
    <property type="evidence" value="ECO:0007669"/>
    <property type="project" value="InterPro"/>
</dbReference>
<comment type="caution">
    <text evidence="1">The sequence shown here is derived from an EMBL/GenBank/DDBJ whole genome shotgun (WGS) entry which is preliminary data.</text>
</comment>
<name>A0A645C986_9ZZZZ</name>
<dbReference type="GO" id="GO:0043024">
    <property type="term" value="F:ribosomal small subunit binding"/>
    <property type="evidence" value="ECO:0007669"/>
    <property type="project" value="TreeGrafter"/>
</dbReference>
<dbReference type="PANTHER" id="PTHR33515:SF1">
    <property type="entry name" value="RIBOSOME-BINDING FACTOR A, CHLOROPLASTIC-RELATED"/>
    <property type="match status" value="1"/>
</dbReference>
<protein>
    <submittedName>
        <fullName evidence="1">Ribosome-binding factor A</fullName>
    </submittedName>
</protein>